<gene>
    <name evidence="4" type="ORF">ZOSMA_74G01220</name>
</gene>
<dbReference type="EMBL" id="LFYR01001898">
    <property type="protein sequence ID" value="KMZ58778.1"/>
    <property type="molecule type" value="Genomic_DNA"/>
</dbReference>
<dbReference type="PANTHER" id="PTHR33077">
    <property type="entry name" value="PROTEIN TIFY 4A-RELATED-RELATED"/>
    <property type="match status" value="1"/>
</dbReference>
<dbReference type="AlphaFoldDB" id="A0A0K9NQ91"/>
<accession>A0A0K9NQ91</accession>
<dbReference type="PANTHER" id="PTHR33077:SF8">
    <property type="entry name" value="PROTEIN TIFY 8"/>
    <property type="match status" value="1"/>
</dbReference>
<dbReference type="InterPro" id="IPR010399">
    <property type="entry name" value="Tify_dom"/>
</dbReference>
<dbReference type="SMART" id="SM00979">
    <property type="entry name" value="TIFY"/>
    <property type="match status" value="1"/>
</dbReference>
<proteinExistence type="inferred from homology"/>
<organism evidence="4 5">
    <name type="scientific">Zostera marina</name>
    <name type="common">Eelgrass</name>
    <dbReference type="NCBI Taxonomy" id="29655"/>
    <lineage>
        <taxon>Eukaryota</taxon>
        <taxon>Viridiplantae</taxon>
        <taxon>Streptophyta</taxon>
        <taxon>Embryophyta</taxon>
        <taxon>Tracheophyta</taxon>
        <taxon>Spermatophyta</taxon>
        <taxon>Magnoliopsida</taxon>
        <taxon>Liliopsida</taxon>
        <taxon>Zosteraceae</taxon>
        <taxon>Zostera</taxon>
    </lineage>
</organism>
<evidence type="ECO:0000313" key="5">
    <source>
        <dbReference type="Proteomes" id="UP000036987"/>
    </source>
</evidence>
<dbReference type="GO" id="GO:0005634">
    <property type="term" value="C:nucleus"/>
    <property type="evidence" value="ECO:0000318"/>
    <property type="project" value="GO_Central"/>
</dbReference>
<keyword evidence="5" id="KW-1185">Reference proteome</keyword>
<evidence type="ECO:0000259" key="3">
    <source>
        <dbReference type="PROSITE" id="PS51320"/>
    </source>
</evidence>
<name>A0A0K9NQ91_ZOSMR</name>
<dbReference type="OrthoDB" id="1908882at2759"/>
<evidence type="ECO:0000256" key="2">
    <source>
        <dbReference type="RuleBase" id="RU369065"/>
    </source>
</evidence>
<keyword evidence="2" id="KW-1184">Jasmonic acid signaling pathway</keyword>
<sequence>MADVMIGDDDNDKNPIFHDFLGTTFSGGSTGGDKGKMVLTEPDISVSLASMGDASSGQMKSNSNSAFMRLTRDQTRHSKVINDAQSERYRRMFNLQNMHQHQQYQQDQKHLPGSLIRTRSSKPIHSNWEHLPLSMNAATPSSLIYQHPSQGGFVIGGDKIQVGSKAPVPNTVITQTAADEGSRTGIKGAASILNTIERNTRRKVLESTDMPRVNCTRQMTIFYDGQAHVFDDVHQSKADVIMALAGSNGGSWTTTYGKSRAKAAEVNETEASRRNLVFSPNLNSVSIQQPTICPPAPVTGDILNFITGVQKGGNTILMESNNDGKRKP</sequence>
<dbReference type="Pfam" id="PF06200">
    <property type="entry name" value="tify"/>
    <property type="match status" value="1"/>
</dbReference>
<dbReference type="Proteomes" id="UP000036987">
    <property type="component" value="Unassembled WGS sequence"/>
</dbReference>
<keyword evidence="2" id="KW-0539">Nucleus</keyword>
<comment type="function">
    <text evidence="2">Repressor of jasmonate responses.</text>
</comment>
<dbReference type="GO" id="GO:2000022">
    <property type="term" value="P:regulation of jasmonic acid mediated signaling pathway"/>
    <property type="evidence" value="ECO:0000318"/>
    <property type="project" value="GO_Central"/>
</dbReference>
<evidence type="ECO:0000256" key="1">
    <source>
        <dbReference type="ARBA" id="ARBA00008614"/>
    </source>
</evidence>
<dbReference type="PROSITE" id="PS51320">
    <property type="entry name" value="TIFY"/>
    <property type="match status" value="1"/>
</dbReference>
<dbReference type="InterPro" id="IPR040390">
    <property type="entry name" value="TIFY/JAZ"/>
</dbReference>
<reference evidence="5" key="1">
    <citation type="journal article" date="2016" name="Nature">
        <title>The genome of the seagrass Zostera marina reveals angiosperm adaptation to the sea.</title>
        <authorList>
            <person name="Olsen J.L."/>
            <person name="Rouze P."/>
            <person name="Verhelst B."/>
            <person name="Lin Y.-C."/>
            <person name="Bayer T."/>
            <person name="Collen J."/>
            <person name="Dattolo E."/>
            <person name="De Paoli E."/>
            <person name="Dittami S."/>
            <person name="Maumus F."/>
            <person name="Michel G."/>
            <person name="Kersting A."/>
            <person name="Lauritano C."/>
            <person name="Lohaus R."/>
            <person name="Toepel M."/>
            <person name="Tonon T."/>
            <person name="Vanneste K."/>
            <person name="Amirebrahimi M."/>
            <person name="Brakel J."/>
            <person name="Bostroem C."/>
            <person name="Chovatia M."/>
            <person name="Grimwood J."/>
            <person name="Jenkins J.W."/>
            <person name="Jueterbock A."/>
            <person name="Mraz A."/>
            <person name="Stam W.T."/>
            <person name="Tice H."/>
            <person name="Bornberg-Bauer E."/>
            <person name="Green P.J."/>
            <person name="Pearson G.A."/>
            <person name="Procaccini G."/>
            <person name="Duarte C.M."/>
            <person name="Schmutz J."/>
            <person name="Reusch T.B.H."/>
            <person name="Van de Peer Y."/>
        </authorList>
    </citation>
    <scope>NUCLEOTIDE SEQUENCE [LARGE SCALE GENOMIC DNA]</scope>
    <source>
        <strain evidence="5">cv. Finnish</strain>
    </source>
</reference>
<comment type="subcellular location">
    <subcellularLocation>
        <location evidence="2">Nucleus</location>
    </subcellularLocation>
</comment>
<feature type="domain" description="Tify" evidence="3">
    <location>
        <begin position="212"/>
        <end position="247"/>
    </location>
</feature>
<dbReference type="GO" id="GO:0031347">
    <property type="term" value="P:regulation of defense response"/>
    <property type="evidence" value="ECO:0000318"/>
    <property type="project" value="GO_Central"/>
</dbReference>
<comment type="caution">
    <text evidence="4">The sequence shown here is derived from an EMBL/GenBank/DDBJ whole genome shotgun (WGS) entry which is preliminary data.</text>
</comment>
<protein>
    <recommendedName>
        <fullName evidence="2">Protein TIFY</fullName>
    </recommendedName>
    <alternativeName>
        <fullName evidence="2">Jasmonate ZIM domain-containing protein</fullName>
    </alternativeName>
</protein>
<dbReference type="GO" id="GO:0009611">
    <property type="term" value="P:response to wounding"/>
    <property type="evidence" value="ECO:0000318"/>
    <property type="project" value="GO_Central"/>
</dbReference>
<comment type="similarity">
    <text evidence="1 2">Belongs to the TIFY/JAZ family.</text>
</comment>
<comment type="domain">
    <text evidence="2">The jas domain is required for interaction with COI1.</text>
</comment>
<evidence type="ECO:0000313" key="4">
    <source>
        <dbReference type="EMBL" id="KMZ58778.1"/>
    </source>
</evidence>